<evidence type="ECO:0000256" key="1">
    <source>
        <dbReference type="SAM" id="Phobius"/>
    </source>
</evidence>
<feature type="transmembrane region" description="Helical" evidence="1">
    <location>
        <begin position="37"/>
        <end position="58"/>
    </location>
</feature>
<evidence type="ECO:0000313" key="2">
    <source>
        <dbReference type="EMBL" id="TFU06328.1"/>
    </source>
</evidence>
<sequence>MTGIARHKLLAWPLVLVIAVAAVPAQAYAGPGAGLSMIGSLVALIGAVFAGIFGFIWFPIKRLLKKRKAGQAETALPPTKPNETQR</sequence>
<protein>
    <submittedName>
        <fullName evidence="2">Uncharacterized protein</fullName>
    </submittedName>
</protein>
<accession>A0A4Y9ETU0</accession>
<name>A0A4Y9ETU0_9SPHN</name>
<keyword evidence="1" id="KW-1133">Transmembrane helix</keyword>
<proteinExistence type="predicted"/>
<dbReference type="EMBL" id="SIHO01000001">
    <property type="protein sequence ID" value="TFU06328.1"/>
    <property type="molecule type" value="Genomic_DNA"/>
</dbReference>
<keyword evidence="1" id="KW-0472">Membrane</keyword>
<keyword evidence="1" id="KW-0812">Transmembrane</keyword>
<comment type="caution">
    <text evidence="2">The sequence shown here is derived from an EMBL/GenBank/DDBJ whole genome shotgun (WGS) entry which is preliminary data.</text>
</comment>
<gene>
    <name evidence="2" type="ORF">EUV02_04870</name>
</gene>
<dbReference type="RefSeq" id="WP_135245051.1">
    <property type="nucleotide sequence ID" value="NZ_SIHO01000001.1"/>
</dbReference>
<organism evidence="2 3">
    <name type="scientific">Glacieibacterium arshaanense</name>
    <dbReference type="NCBI Taxonomy" id="2511025"/>
    <lineage>
        <taxon>Bacteria</taxon>
        <taxon>Pseudomonadati</taxon>
        <taxon>Pseudomonadota</taxon>
        <taxon>Alphaproteobacteria</taxon>
        <taxon>Sphingomonadales</taxon>
        <taxon>Sphingosinicellaceae</taxon>
        <taxon>Glacieibacterium</taxon>
    </lineage>
</organism>
<dbReference type="Proteomes" id="UP000297737">
    <property type="component" value="Unassembled WGS sequence"/>
</dbReference>
<dbReference type="AlphaFoldDB" id="A0A4Y9ETU0"/>
<reference evidence="2 3" key="1">
    <citation type="submission" date="2019-02" db="EMBL/GenBank/DDBJ databases">
        <title>Polymorphobacter sp. isolated from the lake at the Tibet of China.</title>
        <authorList>
            <person name="Li A."/>
        </authorList>
    </citation>
    <scope>NUCLEOTIDE SEQUENCE [LARGE SCALE GENOMIC DNA]</scope>
    <source>
        <strain evidence="2 3">DJ1R-1</strain>
    </source>
</reference>
<keyword evidence="3" id="KW-1185">Reference proteome</keyword>
<dbReference type="OrthoDB" id="7876278at2"/>
<evidence type="ECO:0000313" key="3">
    <source>
        <dbReference type="Proteomes" id="UP000297737"/>
    </source>
</evidence>